<dbReference type="InterPro" id="IPR005500">
    <property type="entry name" value="DUF309"/>
</dbReference>
<evidence type="ECO:0008006" key="3">
    <source>
        <dbReference type="Google" id="ProtNLM"/>
    </source>
</evidence>
<organism evidence="1 2">
    <name type="scientific">Enhygromyxa salina</name>
    <dbReference type="NCBI Taxonomy" id="215803"/>
    <lineage>
        <taxon>Bacteria</taxon>
        <taxon>Pseudomonadati</taxon>
        <taxon>Myxococcota</taxon>
        <taxon>Polyangia</taxon>
        <taxon>Nannocystales</taxon>
        <taxon>Nannocystaceae</taxon>
        <taxon>Enhygromyxa</taxon>
    </lineage>
</organism>
<dbReference type="EMBL" id="JMCC02000002">
    <property type="protein sequence ID" value="KIG19433.1"/>
    <property type="molecule type" value="Genomic_DNA"/>
</dbReference>
<evidence type="ECO:0000313" key="2">
    <source>
        <dbReference type="Proteomes" id="UP000031599"/>
    </source>
</evidence>
<sequence length="120" mass="13306">MRAHPDYRWGVDLYNHRCYWEAHESWESLWRQATQDTAAHMFLQGLIQCAAAALKAHMGQAAACRALADRGLAKLHGALDSVGGDRYAGLDLRAFTADFRGFVELALGSSEPPQLHLVAR</sequence>
<proteinExistence type="predicted"/>
<protein>
    <recommendedName>
        <fullName evidence="3">DUF309 domain-containing protein</fullName>
    </recommendedName>
</protein>
<dbReference type="SUPFAM" id="SSF140663">
    <property type="entry name" value="TTHA0068-like"/>
    <property type="match status" value="1"/>
</dbReference>
<dbReference type="Proteomes" id="UP000031599">
    <property type="component" value="Unassembled WGS sequence"/>
</dbReference>
<accession>A0A0C2A7E6</accession>
<dbReference type="InterPro" id="IPR023203">
    <property type="entry name" value="TTHA0068_sf"/>
</dbReference>
<gene>
    <name evidence="1" type="ORF">DB30_02714</name>
</gene>
<dbReference type="Gene3D" id="1.10.3450.10">
    <property type="entry name" value="TTHA0068-like"/>
    <property type="match status" value="1"/>
</dbReference>
<reference evidence="1 2" key="1">
    <citation type="submission" date="2014-12" db="EMBL/GenBank/DDBJ databases">
        <title>Genome assembly of Enhygromyxa salina DSM 15201.</title>
        <authorList>
            <person name="Sharma G."/>
            <person name="Subramanian S."/>
        </authorList>
    </citation>
    <scope>NUCLEOTIDE SEQUENCE [LARGE SCALE GENOMIC DNA]</scope>
    <source>
        <strain evidence="1 2">DSM 15201</strain>
    </source>
</reference>
<name>A0A0C2A7E6_9BACT</name>
<evidence type="ECO:0000313" key="1">
    <source>
        <dbReference type="EMBL" id="KIG19433.1"/>
    </source>
</evidence>
<dbReference type="Pfam" id="PF03745">
    <property type="entry name" value="DUF309"/>
    <property type="match status" value="1"/>
</dbReference>
<comment type="caution">
    <text evidence="1">The sequence shown here is derived from an EMBL/GenBank/DDBJ whole genome shotgun (WGS) entry which is preliminary data.</text>
</comment>
<dbReference type="AlphaFoldDB" id="A0A0C2A7E6"/>